<name>A0A938XYQ5_9BACL</name>
<gene>
    <name evidence="1" type="ORF">JOD01_000947</name>
</gene>
<evidence type="ECO:0000313" key="2">
    <source>
        <dbReference type="Proteomes" id="UP000717624"/>
    </source>
</evidence>
<sequence length="160" mass="17927">MKKGMSQHSSLALPYSELVQEQRSVPPSVEDSLSEISGQQMHVTMVSPEILLIKWNISQPRIGMVASYLPAHQEIYTGVRIYERGSANWNSSNSDGQACHDVILDDRESDHLFFLGLRPGLIYQADFGLFFTDKTNQKNRFCPILRSEPLAIPDDVASAC</sequence>
<proteinExistence type="predicted"/>
<evidence type="ECO:0008006" key="3">
    <source>
        <dbReference type="Google" id="ProtNLM"/>
    </source>
</evidence>
<comment type="caution">
    <text evidence="1">The sequence shown here is derived from an EMBL/GenBank/DDBJ whole genome shotgun (WGS) entry which is preliminary data.</text>
</comment>
<accession>A0A938XYQ5</accession>
<dbReference type="RefSeq" id="WP_204517075.1">
    <property type="nucleotide sequence ID" value="NZ_BAABIN010000015.1"/>
</dbReference>
<reference evidence="1" key="1">
    <citation type="submission" date="2021-01" db="EMBL/GenBank/DDBJ databases">
        <title>Genomic Encyclopedia of Type Strains, Phase IV (KMG-IV): sequencing the most valuable type-strain genomes for metagenomic binning, comparative biology and taxonomic classification.</title>
        <authorList>
            <person name="Goeker M."/>
        </authorList>
    </citation>
    <scope>NUCLEOTIDE SEQUENCE</scope>
    <source>
        <strain evidence="1">DSM 25523</strain>
    </source>
</reference>
<keyword evidence="2" id="KW-1185">Reference proteome</keyword>
<protein>
    <recommendedName>
        <fullName evidence="3">DUF4912 domain-containing protein</fullName>
    </recommendedName>
</protein>
<evidence type="ECO:0000313" key="1">
    <source>
        <dbReference type="EMBL" id="MBM7589349.1"/>
    </source>
</evidence>
<dbReference type="AlphaFoldDB" id="A0A938XYQ5"/>
<organism evidence="1 2">
    <name type="scientific">Brevibacillus fulvus</name>
    <dbReference type="NCBI Taxonomy" id="1125967"/>
    <lineage>
        <taxon>Bacteria</taxon>
        <taxon>Bacillati</taxon>
        <taxon>Bacillota</taxon>
        <taxon>Bacilli</taxon>
        <taxon>Bacillales</taxon>
        <taxon>Paenibacillaceae</taxon>
        <taxon>Brevibacillus</taxon>
    </lineage>
</organism>
<dbReference type="Proteomes" id="UP000717624">
    <property type="component" value="Unassembled WGS sequence"/>
</dbReference>
<dbReference type="EMBL" id="JAFBEB010000002">
    <property type="protein sequence ID" value="MBM7589349.1"/>
    <property type="molecule type" value="Genomic_DNA"/>
</dbReference>